<evidence type="ECO:0000256" key="4">
    <source>
        <dbReference type="ARBA" id="ARBA00023004"/>
    </source>
</evidence>
<keyword evidence="3" id="KW-0479">Metal-binding</keyword>
<dbReference type="PROSITE" id="PS51085">
    <property type="entry name" value="2FE2S_FER_2"/>
    <property type="match status" value="1"/>
</dbReference>
<reference evidence="8 9" key="1">
    <citation type="submission" date="2019-09" db="EMBL/GenBank/DDBJ databases">
        <title>Polymorphobacter sp. isolated from a lake in China.</title>
        <authorList>
            <person name="Liu Z."/>
        </authorList>
    </citation>
    <scope>NUCLEOTIDE SEQUENCE [LARGE SCALE GENOMIC DNA]</scope>
    <source>
        <strain evidence="8 9">D40P</strain>
    </source>
</reference>
<keyword evidence="4" id="KW-0408">Iron</keyword>
<dbReference type="GO" id="GO:0046872">
    <property type="term" value="F:metal ion binding"/>
    <property type="evidence" value="ECO:0007669"/>
    <property type="project" value="UniProtKB-KW"/>
</dbReference>
<keyword evidence="9" id="KW-1185">Reference proteome</keyword>
<dbReference type="Gene3D" id="3.10.20.30">
    <property type="match status" value="1"/>
</dbReference>
<proteinExistence type="inferred from homology"/>
<sequence length="111" mass="11634">MTQIRFVSADGTHEATVTAAPGQQLLELAQAHGQPLEGTCEGAMACSTCHVLISGDDAGKLPPPSDEEEDMLDFAVGASRASRLACQIRLTPDIGSLTVRMPPGAVDMSRR</sequence>
<organism evidence="8 9">
    <name type="scientific">Sandarakinorhabdus fusca</name>
    <dbReference type="NCBI Taxonomy" id="1439888"/>
    <lineage>
        <taxon>Bacteria</taxon>
        <taxon>Pseudomonadati</taxon>
        <taxon>Pseudomonadota</taxon>
        <taxon>Alphaproteobacteria</taxon>
        <taxon>Sphingomonadales</taxon>
        <taxon>Sphingosinicellaceae</taxon>
        <taxon>Sandarakinorhabdus</taxon>
    </lineage>
</organism>
<dbReference type="PRINTS" id="PR00355">
    <property type="entry name" value="ADRENODOXIN"/>
</dbReference>
<dbReference type="GO" id="GO:0009055">
    <property type="term" value="F:electron transfer activity"/>
    <property type="evidence" value="ECO:0007669"/>
    <property type="project" value="TreeGrafter"/>
</dbReference>
<comment type="cofactor">
    <cofactor evidence="6">
        <name>[2Fe-2S] cluster</name>
        <dbReference type="ChEBI" id="CHEBI:190135"/>
    </cofactor>
</comment>
<dbReference type="CDD" id="cd00207">
    <property type="entry name" value="fer2"/>
    <property type="match status" value="1"/>
</dbReference>
<dbReference type="GO" id="GO:0051537">
    <property type="term" value="F:2 iron, 2 sulfur cluster binding"/>
    <property type="evidence" value="ECO:0007669"/>
    <property type="project" value="UniProtKB-KW"/>
</dbReference>
<dbReference type="EMBL" id="WIOL01000001">
    <property type="protein sequence ID" value="MQT16418.1"/>
    <property type="molecule type" value="Genomic_DNA"/>
</dbReference>
<dbReference type="OrthoDB" id="9799640at2"/>
<dbReference type="Proteomes" id="UP000481327">
    <property type="component" value="Unassembled WGS sequence"/>
</dbReference>
<dbReference type="AlphaFoldDB" id="A0A7C9GTE6"/>
<dbReference type="InterPro" id="IPR001055">
    <property type="entry name" value="Adrenodoxin-like"/>
</dbReference>
<gene>
    <name evidence="8" type="ORF">F3168_03990</name>
</gene>
<dbReference type="PANTHER" id="PTHR23426:SF65">
    <property type="entry name" value="FERREDOXIN-2, MITOCHONDRIAL"/>
    <property type="match status" value="1"/>
</dbReference>
<dbReference type="Pfam" id="PF00111">
    <property type="entry name" value="Fer2"/>
    <property type="match status" value="1"/>
</dbReference>
<dbReference type="InterPro" id="IPR036010">
    <property type="entry name" value="2Fe-2S_ferredoxin-like_sf"/>
</dbReference>
<dbReference type="InterPro" id="IPR001041">
    <property type="entry name" value="2Fe-2S_ferredoxin-type"/>
</dbReference>
<accession>A0A7C9GTE6</accession>
<evidence type="ECO:0000256" key="6">
    <source>
        <dbReference type="ARBA" id="ARBA00034078"/>
    </source>
</evidence>
<dbReference type="SUPFAM" id="SSF54292">
    <property type="entry name" value="2Fe-2S ferredoxin-like"/>
    <property type="match status" value="1"/>
</dbReference>
<keyword evidence="5" id="KW-0411">Iron-sulfur</keyword>
<evidence type="ECO:0000313" key="8">
    <source>
        <dbReference type="EMBL" id="MQT16418.1"/>
    </source>
</evidence>
<evidence type="ECO:0000313" key="9">
    <source>
        <dbReference type="Proteomes" id="UP000481327"/>
    </source>
</evidence>
<comment type="caution">
    <text evidence="8">The sequence shown here is derived from an EMBL/GenBank/DDBJ whole genome shotgun (WGS) entry which is preliminary data.</text>
</comment>
<dbReference type="InterPro" id="IPR012675">
    <property type="entry name" value="Beta-grasp_dom_sf"/>
</dbReference>
<protein>
    <submittedName>
        <fullName evidence="8">2Fe-2S iron-sulfur cluster binding domain-containing protein</fullName>
    </submittedName>
</protein>
<evidence type="ECO:0000256" key="2">
    <source>
        <dbReference type="ARBA" id="ARBA00022714"/>
    </source>
</evidence>
<feature type="domain" description="2Fe-2S ferredoxin-type" evidence="7">
    <location>
        <begin position="2"/>
        <end position="105"/>
    </location>
</feature>
<keyword evidence="2" id="KW-0001">2Fe-2S</keyword>
<evidence type="ECO:0000259" key="7">
    <source>
        <dbReference type="PROSITE" id="PS51085"/>
    </source>
</evidence>
<dbReference type="RefSeq" id="WP_152576816.1">
    <property type="nucleotide sequence ID" value="NZ_JAATJI010000001.1"/>
</dbReference>
<comment type="similarity">
    <text evidence="1">Belongs to the adrenodoxin/putidaredoxin family.</text>
</comment>
<dbReference type="PANTHER" id="PTHR23426">
    <property type="entry name" value="FERREDOXIN/ADRENODOXIN"/>
    <property type="match status" value="1"/>
</dbReference>
<dbReference type="PROSITE" id="PS00814">
    <property type="entry name" value="ADX"/>
    <property type="match status" value="1"/>
</dbReference>
<dbReference type="InterPro" id="IPR018298">
    <property type="entry name" value="Adrenodoxin_Fe-S_BS"/>
</dbReference>
<evidence type="ECO:0000256" key="3">
    <source>
        <dbReference type="ARBA" id="ARBA00022723"/>
    </source>
</evidence>
<dbReference type="GO" id="GO:0140647">
    <property type="term" value="P:P450-containing electron transport chain"/>
    <property type="evidence" value="ECO:0007669"/>
    <property type="project" value="InterPro"/>
</dbReference>
<name>A0A7C9GTE6_9SPHN</name>
<evidence type="ECO:0000256" key="5">
    <source>
        <dbReference type="ARBA" id="ARBA00023014"/>
    </source>
</evidence>
<evidence type="ECO:0000256" key="1">
    <source>
        <dbReference type="ARBA" id="ARBA00010914"/>
    </source>
</evidence>